<accession>X6M427</accession>
<dbReference type="EMBL" id="ASPP01024802">
    <property type="protein sequence ID" value="ETO08684.1"/>
    <property type="molecule type" value="Genomic_DNA"/>
</dbReference>
<dbReference type="AlphaFoldDB" id="X6M427"/>
<organism evidence="1 2">
    <name type="scientific">Reticulomyxa filosa</name>
    <dbReference type="NCBI Taxonomy" id="46433"/>
    <lineage>
        <taxon>Eukaryota</taxon>
        <taxon>Sar</taxon>
        <taxon>Rhizaria</taxon>
        <taxon>Retaria</taxon>
        <taxon>Foraminifera</taxon>
        <taxon>Monothalamids</taxon>
        <taxon>Reticulomyxidae</taxon>
        <taxon>Reticulomyxa</taxon>
    </lineage>
</organism>
<protein>
    <submittedName>
        <fullName evidence="1">Uncharacterized protein</fullName>
    </submittedName>
</protein>
<reference evidence="1 2" key="1">
    <citation type="journal article" date="2013" name="Curr. Biol.">
        <title>The Genome of the Foraminiferan Reticulomyxa filosa.</title>
        <authorList>
            <person name="Glockner G."/>
            <person name="Hulsmann N."/>
            <person name="Schleicher M."/>
            <person name="Noegel A.A."/>
            <person name="Eichinger L."/>
            <person name="Gallinger C."/>
            <person name="Pawlowski J."/>
            <person name="Sierra R."/>
            <person name="Euteneuer U."/>
            <person name="Pillet L."/>
            <person name="Moustafa A."/>
            <person name="Platzer M."/>
            <person name="Groth M."/>
            <person name="Szafranski K."/>
            <person name="Schliwa M."/>
        </authorList>
    </citation>
    <scope>NUCLEOTIDE SEQUENCE [LARGE SCALE GENOMIC DNA]</scope>
</reference>
<dbReference type="Proteomes" id="UP000023152">
    <property type="component" value="Unassembled WGS sequence"/>
</dbReference>
<evidence type="ECO:0000313" key="2">
    <source>
        <dbReference type="Proteomes" id="UP000023152"/>
    </source>
</evidence>
<gene>
    <name evidence="1" type="ORF">RFI_28703</name>
</gene>
<sequence>MTEEGKKEIKEFLKDLRPKHVEKIFEKLYDYFECDDMESVIFLATKQWKSTFKETQLPEGQQVKLLKKVNELRKTKDLKPLDVADIISGNTEESELN</sequence>
<name>X6M427_RETFI</name>
<proteinExistence type="predicted"/>
<keyword evidence="2" id="KW-1185">Reference proteome</keyword>
<evidence type="ECO:0000313" key="1">
    <source>
        <dbReference type="EMBL" id="ETO08684.1"/>
    </source>
</evidence>
<comment type="caution">
    <text evidence="1">The sequence shown here is derived from an EMBL/GenBank/DDBJ whole genome shotgun (WGS) entry which is preliminary data.</text>
</comment>